<dbReference type="Gene3D" id="3.40.50.150">
    <property type="entry name" value="Vaccinia Virus protein VP39"/>
    <property type="match status" value="1"/>
</dbReference>
<dbReference type="GO" id="GO:0052913">
    <property type="term" value="F:16S rRNA (guanine(966)-N(2))-methyltransferase activity"/>
    <property type="evidence" value="ECO:0007669"/>
    <property type="project" value="UniProtKB-EC"/>
</dbReference>
<keyword evidence="1 3" id="KW-0489">Methyltransferase</keyword>
<dbReference type="EC" id="2.1.1.171" evidence="3"/>
<evidence type="ECO:0000313" key="3">
    <source>
        <dbReference type="EMBL" id="NCU50647.1"/>
    </source>
</evidence>
<organism evidence="3 4">
    <name type="scientific">Candidatus Fonsibacter lacus</name>
    <dbReference type="NCBI Taxonomy" id="2576439"/>
    <lineage>
        <taxon>Bacteria</taxon>
        <taxon>Pseudomonadati</taxon>
        <taxon>Pseudomonadota</taxon>
        <taxon>Alphaproteobacteria</taxon>
        <taxon>Candidatus Pelagibacterales</taxon>
        <taxon>Candidatus Pelagibacterales incertae sedis</taxon>
        <taxon>Candidatus Fonsibacter</taxon>
    </lineage>
</organism>
<dbReference type="PANTHER" id="PTHR43542">
    <property type="entry name" value="METHYLTRANSFERASE"/>
    <property type="match status" value="1"/>
</dbReference>
<evidence type="ECO:0000313" key="4">
    <source>
        <dbReference type="Proteomes" id="UP000699985"/>
    </source>
</evidence>
<keyword evidence="2 3" id="KW-0808">Transferase</keyword>
<proteinExistence type="predicted"/>
<dbReference type="InterPro" id="IPR004398">
    <property type="entry name" value="RNA_MeTrfase_RsmD"/>
</dbReference>
<dbReference type="EMBL" id="RGMI01000104">
    <property type="protein sequence ID" value="NCU50647.1"/>
    <property type="molecule type" value="Genomic_DNA"/>
</dbReference>
<name>A0A966HKT5_9PROT</name>
<dbReference type="SUPFAM" id="SSF53335">
    <property type="entry name" value="S-adenosyl-L-methionine-dependent methyltransferases"/>
    <property type="match status" value="1"/>
</dbReference>
<comment type="caution">
    <text evidence="3">The sequence shown here is derived from an EMBL/GenBank/DDBJ whole genome shotgun (WGS) entry which is preliminary data.</text>
</comment>
<sequence length="188" mass="21868">MRIISGKYKGKKILFPDKSITRPLRDRVKESIFNILQHSNKIQFEFKNSIVLDLFSGSGSFGLECLSREVKKVFFYEKNPEAFSILKKNLNILNILSENAIVNNEDVSLIQNNKLFNRIKPNLIFLDPPFKIKNIENTINDLKKIISKKNILVIHTNSENIIEHEELDIIEERIYGVSKIYFAKLNLT</sequence>
<dbReference type="CDD" id="cd02440">
    <property type="entry name" value="AdoMet_MTases"/>
    <property type="match status" value="1"/>
</dbReference>
<dbReference type="AlphaFoldDB" id="A0A966HKT5"/>
<dbReference type="PANTHER" id="PTHR43542:SF1">
    <property type="entry name" value="METHYLTRANSFERASE"/>
    <property type="match status" value="1"/>
</dbReference>
<evidence type="ECO:0000256" key="1">
    <source>
        <dbReference type="ARBA" id="ARBA00022603"/>
    </source>
</evidence>
<dbReference type="Proteomes" id="UP000699985">
    <property type="component" value="Unassembled WGS sequence"/>
</dbReference>
<gene>
    <name evidence="3" type="primary">rsmD</name>
    <name evidence="3" type="ORF">EBX29_02600</name>
</gene>
<dbReference type="PIRSF" id="PIRSF004553">
    <property type="entry name" value="CHP00095"/>
    <property type="match status" value="1"/>
</dbReference>
<accession>A0A966HKT5</accession>
<dbReference type="InterPro" id="IPR029063">
    <property type="entry name" value="SAM-dependent_MTases_sf"/>
</dbReference>
<reference evidence="3" key="1">
    <citation type="submission" date="2018-10" db="EMBL/GenBank/DDBJ databases">
        <title>Iterative Subtractive Binning of Freshwater Chronoseries Metagenomes Recovers Nearly Complete Genomes from over Four Hundred Novel Species.</title>
        <authorList>
            <person name="Rodriguez-R L.M."/>
            <person name="Tsementzi D."/>
            <person name="Luo C."/>
            <person name="Konstantinidis K.T."/>
        </authorList>
    </citation>
    <scope>NUCLEOTIDE SEQUENCE</scope>
    <source>
        <strain evidence="3">WB8_1A_003</strain>
    </source>
</reference>
<evidence type="ECO:0000256" key="2">
    <source>
        <dbReference type="ARBA" id="ARBA00022679"/>
    </source>
</evidence>
<protein>
    <submittedName>
        <fullName evidence="3">16S rRNA (Guanine(966)-N(2))-methyltransferase RsmD</fullName>
        <ecNumber evidence="3">2.1.1.171</ecNumber>
    </submittedName>
</protein>
<dbReference type="Pfam" id="PF03602">
    <property type="entry name" value="Cons_hypoth95"/>
    <property type="match status" value="1"/>
</dbReference>
<dbReference type="NCBIfam" id="TIGR00095">
    <property type="entry name" value="16S rRNA (guanine(966)-N(2))-methyltransferase RsmD"/>
    <property type="match status" value="1"/>
</dbReference>